<dbReference type="Proteomes" id="UP000377803">
    <property type="component" value="Chromosome"/>
</dbReference>
<dbReference type="GeneID" id="42365047"/>
<name>A0A5Q0UFY6_9ARCH</name>
<evidence type="ECO:0000313" key="1">
    <source>
        <dbReference type="EMBL" id="QGA80552.1"/>
    </source>
</evidence>
<dbReference type="SUPFAM" id="SSF46785">
    <property type="entry name" value="Winged helix' DNA-binding domain"/>
    <property type="match status" value="1"/>
</dbReference>
<proteinExistence type="predicted"/>
<reference evidence="2" key="1">
    <citation type="submission" date="2019-05" db="EMBL/GenBank/DDBJ databases">
        <title>Candidatus Nanohalobium constans, a novel model system to study the DPANN nano-sized archaea: genomic and physiological characterization of a nanoarchaeon co-cultured with its chitinotrophic host.</title>
        <authorList>
            <person name="La Cono V."/>
            <person name="Arcadi E."/>
            <person name="Crisafi F."/>
            <person name="Denaro R."/>
            <person name="La Spada G."/>
            <person name="Messina E."/>
            <person name="Smedile F."/>
            <person name="Toshchakov S.V."/>
            <person name="Shevchenko M.A."/>
            <person name="Golyshin P.N."/>
            <person name="Golyshina O.V."/>
            <person name="Ferrer M."/>
            <person name="Rohde M."/>
            <person name="Mushegian A."/>
            <person name="Sorokin D.Y."/>
            <person name="Giuliano L."/>
            <person name="Yakimov M.M."/>
        </authorList>
    </citation>
    <scope>NUCLEOTIDE SEQUENCE [LARGE SCALE GENOMIC DNA]</scope>
    <source>
        <strain evidence="2">LC1Nh</strain>
    </source>
</reference>
<protein>
    <submittedName>
        <fullName evidence="1">Uncharacterized protein</fullName>
    </submittedName>
</protein>
<dbReference type="EMBL" id="CP040089">
    <property type="protein sequence ID" value="QGA80552.1"/>
    <property type="molecule type" value="Genomic_DNA"/>
</dbReference>
<dbReference type="InterPro" id="IPR036390">
    <property type="entry name" value="WH_DNA-bd_sf"/>
</dbReference>
<keyword evidence="2" id="KW-1185">Reference proteome</keyword>
<dbReference type="RefSeq" id="WP_153550292.1">
    <property type="nucleotide sequence ID" value="NZ_CP040089.1"/>
</dbReference>
<organism evidence="1 2">
    <name type="scientific">Candidatus Nanohalobium constans</name>
    <dbReference type="NCBI Taxonomy" id="2565781"/>
    <lineage>
        <taxon>Archaea</taxon>
        <taxon>Candidatus Nanohalarchaeota</taxon>
        <taxon>Candidatus Nanohalobia</taxon>
        <taxon>Candidatus Nanohalobiales</taxon>
        <taxon>Candidatus Nanohalobiaceae</taxon>
        <taxon>Candidatus Nanohalobium</taxon>
    </lineage>
</organism>
<sequence>MKDWQKLLLDPAAYTVLRQLVQEPKTKQELSEETGIKPGRMDKLVKKLLENELITQNVENGVRKLEHNINHDHVKQLRIEIEEFTTNHIEDEVKLGNFQEARQKIHDKPMVEDLHKRKSLAKIEALQKLEQLPQTDKKQDVGGSWQSLKGFIPRL</sequence>
<gene>
    <name evidence="1" type="ORF">LC1Nh_0661</name>
</gene>
<dbReference type="Gene3D" id="1.10.10.10">
    <property type="entry name" value="Winged helix-like DNA-binding domain superfamily/Winged helix DNA-binding domain"/>
    <property type="match status" value="1"/>
</dbReference>
<evidence type="ECO:0000313" key="2">
    <source>
        <dbReference type="Proteomes" id="UP000377803"/>
    </source>
</evidence>
<dbReference type="KEGG" id="ncon:LC1Nh_0661"/>
<dbReference type="InterPro" id="IPR036388">
    <property type="entry name" value="WH-like_DNA-bd_sf"/>
</dbReference>
<accession>A0A5Q0UFY6</accession>
<dbReference type="AlphaFoldDB" id="A0A5Q0UFY6"/>